<organism evidence="2 3">
    <name type="scientific">Wocania arenilitoris</name>
    <dbReference type="NCBI Taxonomy" id="2044858"/>
    <lineage>
        <taxon>Bacteria</taxon>
        <taxon>Pseudomonadati</taxon>
        <taxon>Bacteroidota</taxon>
        <taxon>Flavobacteriia</taxon>
        <taxon>Flavobacteriales</taxon>
        <taxon>Flavobacteriaceae</taxon>
        <taxon>Wocania</taxon>
    </lineage>
</organism>
<dbReference type="EMBL" id="JAKKDU010000004">
    <property type="protein sequence ID" value="MCF7567679.1"/>
    <property type="molecule type" value="Genomic_DNA"/>
</dbReference>
<comment type="caution">
    <text evidence="2">The sequence shown here is derived from an EMBL/GenBank/DDBJ whole genome shotgun (WGS) entry which is preliminary data.</text>
</comment>
<evidence type="ECO:0000313" key="3">
    <source>
        <dbReference type="Proteomes" id="UP001199795"/>
    </source>
</evidence>
<reference evidence="2" key="1">
    <citation type="submission" date="2022-01" db="EMBL/GenBank/DDBJ databases">
        <title>Draft genome sequence of Sabulilitoribacter arenilitoris KCTC 52401.</title>
        <authorList>
            <person name="Oh J.-S."/>
        </authorList>
    </citation>
    <scope>NUCLEOTIDE SEQUENCE</scope>
    <source>
        <strain evidence="2">HMF6543</strain>
    </source>
</reference>
<keyword evidence="2" id="KW-0378">Hydrolase</keyword>
<sequence length="334" mass="39032">MKLFKLLIVFFILSFQACSSQIEKINGVSFVASREALKKVHVKPVTSVNANYAAVMPFGFIKNLNHPEIVHNTDRQWFGETRAGAKQYIEVLREQQIKIMLKPQIWVWHGEFTGYIEMKDETNWKLLEDSYTSFIMEYALLAQEVNAEIFCIGTELEKFIVNRPKYWNNLIAKIKNIYKGKLTYAANWDEFKRTPFWSDLDFIGVDAYFPVSESKTPTVEDCLNGWKEHKPVIKALSSTFKKPILFTEFGYRSVDYAGKEPWKSDRSMNQVNLEAQTNTTKALFETFWNEDWFAGGFVWKWFVNHNKVGGLDNTQFTPQNKPVETVLREQFIKF</sequence>
<protein>
    <submittedName>
        <fullName evidence="2">Glycoside hydrolase</fullName>
    </submittedName>
</protein>
<dbReference type="CDD" id="cd19608">
    <property type="entry name" value="GH113_mannanase-like"/>
    <property type="match status" value="1"/>
</dbReference>
<dbReference type="InterPro" id="IPR055151">
    <property type="entry name" value="GH113"/>
</dbReference>
<keyword evidence="1" id="KW-0732">Signal</keyword>
<dbReference type="AlphaFoldDB" id="A0AAE3EP67"/>
<proteinExistence type="predicted"/>
<keyword evidence="3" id="KW-1185">Reference proteome</keyword>
<dbReference type="GO" id="GO:0016787">
    <property type="term" value="F:hydrolase activity"/>
    <property type="evidence" value="ECO:0007669"/>
    <property type="project" value="UniProtKB-KW"/>
</dbReference>
<feature type="chain" id="PRO_5042224075" evidence="1">
    <location>
        <begin position="21"/>
        <end position="334"/>
    </location>
</feature>
<dbReference type="SUPFAM" id="SSF51445">
    <property type="entry name" value="(Trans)glycosidases"/>
    <property type="match status" value="1"/>
</dbReference>
<gene>
    <name evidence="2" type="ORF">L3X37_04780</name>
</gene>
<dbReference type="Proteomes" id="UP001199795">
    <property type="component" value="Unassembled WGS sequence"/>
</dbReference>
<evidence type="ECO:0000313" key="2">
    <source>
        <dbReference type="EMBL" id="MCF7567679.1"/>
    </source>
</evidence>
<evidence type="ECO:0000256" key="1">
    <source>
        <dbReference type="SAM" id="SignalP"/>
    </source>
</evidence>
<accession>A0AAE3EP67</accession>
<dbReference type="Pfam" id="PF22612">
    <property type="entry name" value="GH113"/>
    <property type="match status" value="1"/>
</dbReference>
<dbReference type="InterPro" id="IPR017853">
    <property type="entry name" value="GH"/>
</dbReference>
<dbReference type="Gene3D" id="3.20.20.80">
    <property type="entry name" value="Glycosidases"/>
    <property type="match status" value="1"/>
</dbReference>
<dbReference type="PROSITE" id="PS51257">
    <property type="entry name" value="PROKAR_LIPOPROTEIN"/>
    <property type="match status" value="1"/>
</dbReference>
<feature type="signal peptide" evidence="1">
    <location>
        <begin position="1"/>
        <end position="20"/>
    </location>
</feature>
<name>A0AAE3EP67_9FLAO</name>
<dbReference type="RefSeq" id="WP_237239027.1">
    <property type="nucleotide sequence ID" value="NZ_JAKKDU010000004.1"/>
</dbReference>